<dbReference type="Pfam" id="PF10117">
    <property type="entry name" value="McrBC"/>
    <property type="match status" value="1"/>
</dbReference>
<evidence type="ECO:0000313" key="1">
    <source>
        <dbReference type="EMBL" id="GGI08735.1"/>
    </source>
</evidence>
<sequence>MAEHVPLREYQPTGPTRLSAAERDALLAASVTVTPVSGTTDLYEVRPGSTVGVVRVRDRQFDIAPKIGIQRLLNLLTYSIRDEFWGDELAEYGRDADLLEVVAAAYALRLERTLERGVVRGYRHRAERGVAIRGRIDMAAQVRREFGRMLPINIAYDDHTIDIDPNRILLAAVLRLRSLRLRTDRTRRRLLMALDRLDGVTAVRYDPRRLPRVSSTRLDHHYRPALAMAALILSNSSVEAGTPVGSADAILFNMNEVFEDFIVGALREQLALDSRTFPQGDTRLTLDEGARVGLEPDLSWIQAGRPIFVGDVKYKRLTAAGYKHPDLYQVHAYARAAGLPSTLLVYAAGEAESAIYRVVRGGPEIEVVVIDLNRDLEGLAREMARIASRVRQHAERGRAALNLVSTSPPTTTTPVAS</sequence>
<dbReference type="AlphaFoldDB" id="A0A8J3EVS3"/>
<evidence type="ECO:0008006" key="3">
    <source>
        <dbReference type="Google" id="ProtNLM"/>
    </source>
</evidence>
<gene>
    <name evidence="1" type="ORF">GCM10011354_30570</name>
</gene>
<accession>A0A8J3EVS3</accession>
<organism evidence="1 2">
    <name type="scientific">Egicoccus halophilus</name>
    <dbReference type="NCBI Taxonomy" id="1670830"/>
    <lineage>
        <taxon>Bacteria</taxon>
        <taxon>Bacillati</taxon>
        <taxon>Actinomycetota</taxon>
        <taxon>Nitriliruptoria</taxon>
        <taxon>Egicoccales</taxon>
        <taxon>Egicoccaceae</taxon>
        <taxon>Egicoccus</taxon>
    </lineage>
</organism>
<dbReference type="RefSeq" id="WP_130648828.1">
    <property type="nucleotide sequence ID" value="NZ_BMHA01000013.1"/>
</dbReference>
<dbReference type="OrthoDB" id="5148566at2"/>
<reference evidence="1" key="2">
    <citation type="submission" date="2020-09" db="EMBL/GenBank/DDBJ databases">
        <authorList>
            <person name="Sun Q."/>
            <person name="Zhou Y."/>
        </authorList>
    </citation>
    <scope>NUCLEOTIDE SEQUENCE</scope>
    <source>
        <strain evidence="1">CGMCC 1.14988</strain>
    </source>
</reference>
<proteinExistence type="predicted"/>
<keyword evidence="2" id="KW-1185">Reference proteome</keyword>
<protein>
    <recommendedName>
        <fullName evidence="3">5-methylcytosine-specific restriction enzyme subunit McrC</fullName>
    </recommendedName>
</protein>
<dbReference type="Proteomes" id="UP000650511">
    <property type="component" value="Unassembled WGS sequence"/>
</dbReference>
<reference evidence="1" key="1">
    <citation type="journal article" date="2014" name="Int. J. Syst. Evol. Microbiol.">
        <title>Complete genome sequence of Corynebacterium casei LMG S-19264T (=DSM 44701T), isolated from a smear-ripened cheese.</title>
        <authorList>
            <consortium name="US DOE Joint Genome Institute (JGI-PGF)"/>
            <person name="Walter F."/>
            <person name="Albersmeier A."/>
            <person name="Kalinowski J."/>
            <person name="Ruckert C."/>
        </authorList>
    </citation>
    <scope>NUCLEOTIDE SEQUENCE</scope>
    <source>
        <strain evidence="1">CGMCC 1.14988</strain>
    </source>
</reference>
<dbReference type="InterPro" id="IPR019292">
    <property type="entry name" value="McrC"/>
</dbReference>
<dbReference type="EMBL" id="BMHA01000013">
    <property type="protein sequence ID" value="GGI08735.1"/>
    <property type="molecule type" value="Genomic_DNA"/>
</dbReference>
<name>A0A8J3EVS3_9ACTN</name>
<dbReference type="PANTHER" id="PTHR38733:SF1">
    <property type="entry name" value="TYPE IV METHYL-DIRECTED RESTRICTION ENZYME ECOKMCRBC"/>
    <property type="match status" value="1"/>
</dbReference>
<dbReference type="PANTHER" id="PTHR38733">
    <property type="entry name" value="PROTEIN MCRC"/>
    <property type="match status" value="1"/>
</dbReference>
<comment type="caution">
    <text evidence="1">The sequence shown here is derived from an EMBL/GenBank/DDBJ whole genome shotgun (WGS) entry which is preliminary data.</text>
</comment>
<evidence type="ECO:0000313" key="2">
    <source>
        <dbReference type="Proteomes" id="UP000650511"/>
    </source>
</evidence>